<organism evidence="1 2">
    <name type="scientific">Mycena albidolilacea</name>
    <dbReference type="NCBI Taxonomy" id="1033008"/>
    <lineage>
        <taxon>Eukaryota</taxon>
        <taxon>Fungi</taxon>
        <taxon>Dikarya</taxon>
        <taxon>Basidiomycota</taxon>
        <taxon>Agaricomycotina</taxon>
        <taxon>Agaricomycetes</taxon>
        <taxon>Agaricomycetidae</taxon>
        <taxon>Agaricales</taxon>
        <taxon>Marasmiineae</taxon>
        <taxon>Mycenaceae</taxon>
        <taxon>Mycena</taxon>
    </lineage>
</organism>
<name>A0AAD7AJZ3_9AGAR</name>
<protein>
    <submittedName>
        <fullName evidence="1">Uncharacterized protein</fullName>
    </submittedName>
</protein>
<keyword evidence="2" id="KW-1185">Reference proteome</keyword>
<comment type="caution">
    <text evidence="1">The sequence shown here is derived from an EMBL/GenBank/DDBJ whole genome shotgun (WGS) entry which is preliminary data.</text>
</comment>
<reference evidence="1" key="1">
    <citation type="submission" date="2023-03" db="EMBL/GenBank/DDBJ databases">
        <title>Massive genome expansion in bonnet fungi (Mycena s.s.) driven by repeated elements and novel gene families across ecological guilds.</title>
        <authorList>
            <consortium name="Lawrence Berkeley National Laboratory"/>
            <person name="Harder C.B."/>
            <person name="Miyauchi S."/>
            <person name="Viragh M."/>
            <person name="Kuo A."/>
            <person name="Thoen E."/>
            <person name="Andreopoulos B."/>
            <person name="Lu D."/>
            <person name="Skrede I."/>
            <person name="Drula E."/>
            <person name="Henrissat B."/>
            <person name="Morin E."/>
            <person name="Kohler A."/>
            <person name="Barry K."/>
            <person name="LaButti K."/>
            <person name="Morin E."/>
            <person name="Salamov A."/>
            <person name="Lipzen A."/>
            <person name="Mereny Z."/>
            <person name="Hegedus B."/>
            <person name="Baldrian P."/>
            <person name="Stursova M."/>
            <person name="Weitz H."/>
            <person name="Taylor A."/>
            <person name="Grigoriev I.V."/>
            <person name="Nagy L.G."/>
            <person name="Martin F."/>
            <person name="Kauserud H."/>
        </authorList>
    </citation>
    <scope>NUCLEOTIDE SEQUENCE</scope>
    <source>
        <strain evidence="1">CBHHK002</strain>
    </source>
</reference>
<dbReference type="AlphaFoldDB" id="A0AAD7AJZ3"/>
<dbReference type="EMBL" id="JARIHO010000006">
    <property type="protein sequence ID" value="KAJ7359870.1"/>
    <property type="molecule type" value="Genomic_DNA"/>
</dbReference>
<accession>A0AAD7AJZ3</accession>
<sequence>MSMLYYLTPATTWKEFKDNWAWDRPRKHLFASGTKWLAHAILPDAIKTGVGTACDEKSTTLSDAIKRAWAWLTQTKYALKTLLALSKLSHCIDAPAPADLFIHLMVRLNSQLPGIADTMVKMGEADSEQ</sequence>
<gene>
    <name evidence="1" type="ORF">DFH08DRAFT_801634</name>
</gene>
<dbReference type="Proteomes" id="UP001218218">
    <property type="component" value="Unassembled WGS sequence"/>
</dbReference>
<evidence type="ECO:0000313" key="2">
    <source>
        <dbReference type="Proteomes" id="UP001218218"/>
    </source>
</evidence>
<evidence type="ECO:0000313" key="1">
    <source>
        <dbReference type="EMBL" id="KAJ7359870.1"/>
    </source>
</evidence>
<proteinExistence type="predicted"/>